<dbReference type="InterPro" id="IPR002748">
    <property type="entry name" value="CbiD"/>
</dbReference>
<gene>
    <name evidence="5 6" type="primary">cbiD</name>
    <name evidence="6" type="ORF">KJB30_05225</name>
</gene>
<reference evidence="6 7" key="1">
    <citation type="submission" date="2021-05" db="EMBL/GenBank/DDBJ databases">
        <title>The draft genome of Geobacter chapellei DSM 13688.</title>
        <authorList>
            <person name="Xu Z."/>
            <person name="Masuda Y."/>
            <person name="Itoh H."/>
            <person name="Senoo K."/>
        </authorList>
    </citation>
    <scope>NUCLEOTIDE SEQUENCE [LARGE SCALE GENOMIC DNA]</scope>
    <source>
        <strain evidence="6 7">DSM 13688</strain>
    </source>
</reference>
<keyword evidence="4 5" id="KW-0949">S-adenosyl-L-methionine</keyword>
<evidence type="ECO:0000256" key="4">
    <source>
        <dbReference type="ARBA" id="ARBA00022691"/>
    </source>
</evidence>
<dbReference type="EC" id="2.1.1.195" evidence="5"/>
<comment type="similarity">
    <text evidence="5">Belongs to the CbiD family.</text>
</comment>
<evidence type="ECO:0000256" key="5">
    <source>
        <dbReference type="HAMAP-Rule" id="MF_00787"/>
    </source>
</evidence>
<keyword evidence="3 5" id="KW-0808">Transferase</keyword>
<dbReference type="PIRSF" id="PIRSF026782">
    <property type="entry name" value="CbiD"/>
    <property type="match status" value="1"/>
</dbReference>
<evidence type="ECO:0000313" key="7">
    <source>
        <dbReference type="Proteomes" id="UP000784128"/>
    </source>
</evidence>
<keyword evidence="2 5" id="KW-0489">Methyltransferase</keyword>
<dbReference type="EMBL" id="JAHDYS010000004">
    <property type="protein sequence ID" value="MBT1071172.1"/>
    <property type="molecule type" value="Genomic_DNA"/>
</dbReference>
<dbReference type="RefSeq" id="WP_214296889.1">
    <property type="nucleotide sequence ID" value="NZ_JAHDYS010000004.1"/>
</dbReference>
<dbReference type="SUPFAM" id="SSF111342">
    <property type="entry name" value="CbiD-like"/>
    <property type="match status" value="1"/>
</dbReference>
<dbReference type="Pfam" id="PF01888">
    <property type="entry name" value="CbiD"/>
    <property type="match status" value="1"/>
</dbReference>
<protein>
    <recommendedName>
        <fullName evidence="5">Cobalt-precorrin-5B C(1)-methyltransferase</fullName>
        <ecNumber evidence="5">2.1.1.195</ecNumber>
    </recommendedName>
    <alternativeName>
        <fullName evidence="5">Cobalt-precorrin-6A synthase</fullName>
    </alternativeName>
</protein>
<comment type="catalytic activity">
    <reaction evidence="5">
        <text>Co-precorrin-5B + S-adenosyl-L-methionine = Co-precorrin-6A + S-adenosyl-L-homocysteine</text>
        <dbReference type="Rhea" id="RHEA:26285"/>
        <dbReference type="ChEBI" id="CHEBI:57856"/>
        <dbReference type="ChEBI" id="CHEBI:59789"/>
        <dbReference type="ChEBI" id="CHEBI:60063"/>
        <dbReference type="ChEBI" id="CHEBI:60064"/>
        <dbReference type="EC" id="2.1.1.195"/>
    </reaction>
</comment>
<evidence type="ECO:0000313" key="6">
    <source>
        <dbReference type="EMBL" id="MBT1071172.1"/>
    </source>
</evidence>
<dbReference type="Gene3D" id="3.30.2110.10">
    <property type="entry name" value="CbiD-like"/>
    <property type="match status" value="1"/>
</dbReference>
<keyword evidence="1 5" id="KW-0169">Cobalamin biosynthesis</keyword>
<evidence type="ECO:0000256" key="1">
    <source>
        <dbReference type="ARBA" id="ARBA00022573"/>
    </source>
</evidence>
<evidence type="ECO:0000256" key="3">
    <source>
        <dbReference type="ARBA" id="ARBA00022679"/>
    </source>
</evidence>
<evidence type="ECO:0000256" key="2">
    <source>
        <dbReference type="ARBA" id="ARBA00022603"/>
    </source>
</evidence>
<dbReference type="PANTHER" id="PTHR35863">
    <property type="entry name" value="COBALT-PRECORRIN-5B C(1)-METHYLTRANSFERASE"/>
    <property type="match status" value="1"/>
</dbReference>
<comment type="function">
    <text evidence="5">Catalyzes the methylation of C-1 in cobalt-precorrin-5B to form cobalt-precorrin-6A.</text>
</comment>
<keyword evidence="7" id="KW-1185">Reference proteome</keyword>
<dbReference type="NCBIfam" id="TIGR00312">
    <property type="entry name" value="cbiD"/>
    <property type="match status" value="1"/>
</dbReference>
<proteinExistence type="inferred from homology"/>
<dbReference type="Proteomes" id="UP000784128">
    <property type="component" value="Unassembled WGS sequence"/>
</dbReference>
<organism evidence="6 7">
    <name type="scientific">Pelotalea chapellei</name>
    <dbReference type="NCBI Taxonomy" id="44671"/>
    <lineage>
        <taxon>Bacteria</taxon>
        <taxon>Pseudomonadati</taxon>
        <taxon>Thermodesulfobacteriota</taxon>
        <taxon>Desulfuromonadia</taxon>
        <taxon>Geobacterales</taxon>
        <taxon>Geobacteraceae</taxon>
        <taxon>Pelotalea</taxon>
    </lineage>
</organism>
<dbReference type="InterPro" id="IPR036074">
    <property type="entry name" value="CbiD_sf"/>
</dbReference>
<comment type="caution">
    <text evidence="6">The sequence shown here is derived from an EMBL/GenBank/DDBJ whole genome shotgun (WGS) entry which is preliminary data.</text>
</comment>
<accession>A0ABS5U688</accession>
<dbReference type="HAMAP" id="MF_00787">
    <property type="entry name" value="CbiD"/>
    <property type="match status" value="1"/>
</dbReference>
<comment type="pathway">
    <text evidence="5">Cofactor biosynthesis; adenosylcobalamin biosynthesis; cob(II)yrinate a,c-diamide from sirohydrochlorin (anaerobic route): step 6/10.</text>
</comment>
<dbReference type="PANTHER" id="PTHR35863:SF1">
    <property type="entry name" value="COBALT-PRECORRIN-5B C(1)-METHYLTRANSFERASE"/>
    <property type="match status" value="1"/>
</dbReference>
<name>A0ABS5U688_9BACT</name>
<sequence>MKPTHSRPLRSGYTTGACAAAAAKGATFMLLRQEPVAEVSLELPGGDVVIFQLHGQTFCSDTASCYVIKDAGDDPDITNGAELHATVSLPPHRPASSLEQEGAIEISGGTGIGKVTKPGLAVPPGEWAINPVPRRMIEQAVREALLPAPHTRSPLPVNVVISIPDGEERAKKTLNSRLGIIGGLSILGTTGIVRPISAKAWTDTIDAALDVARACGCQTVVLSTGRTSELAAQRIGDNRMILPVPGPTPHVPALTEEAYIMMGDHVAYALQACRKRGFNHPIIACQFAKLLKIACGHPNTHAAASELDLQTLRKWATAASLSPHLIDIISTANTAREVAISSNYDPALTALIIRVAEQEASRHASGIAACFWVCAYDGSIAASSEQSP</sequence>